<dbReference type="Proteomes" id="UP000298663">
    <property type="component" value="Chromosome X"/>
</dbReference>
<evidence type="ECO:0000313" key="2">
    <source>
        <dbReference type="Proteomes" id="UP000298663"/>
    </source>
</evidence>
<dbReference type="EMBL" id="AZBU02000001">
    <property type="protein sequence ID" value="TMS33043.1"/>
    <property type="molecule type" value="Genomic_DNA"/>
</dbReference>
<gene>
    <name evidence="1" type="ORF">L596_000827</name>
</gene>
<sequence>MKFVFAITKKHLRDGLFKRTVLASDSTCFCCCTRNQRNRFSGFCCKVGRSSIARGPELPHIEDRGEQDLNGQGLKFTNMGRRKYKLDGITVASDPTHRWSLILVRINLSKENVSLNPFDQESEPLSTKKQGVLTVNGCLKDLFELVYT</sequence>
<proteinExistence type="predicted"/>
<organism evidence="1 2">
    <name type="scientific">Steinernema carpocapsae</name>
    <name type="common">Entomopathogenic nematode</name>
    <dbReference type="NCBI Taxonomy" id="34508"/>
    <lineage>
        <taxon>Eukaryota</taxon>
        <taxon>Metazoa</taxon>
        <taxon>Ecdysozoa</taxon>
        <taxon>Nematoda</taxon>
        <taxon>Chromadorea</taxon>
        <taxon>Rhabditida</taxon>
        <taxon>Tylenchina</taxon>
        <taxon>Panagrolaimomorpha</taxon>
        <taxon>Strongyloidoidea</taxon>
        <taxon>Steinernematidae</taxon>
        <taxon>Steinernema</taxon>
    </lineage>
</organism>
<name>A0A4V6I6Z1_STECR</name>
<dbReference type="EMBL" id="CM016762">
    <property type="protein sequence ID" value="TMS33043.1"/>
    <property type="molecule type" value="Genomic_DNA"/>
</dbReference>
<reference evidence="1 2" key="1">
    <citation type="journal article" date="2015" name="Genome Biol.">
        <title>Comparative genomics of Steinernema reveals deeply conserved gene regulatory networks.</title>
        <authorList>
            <person name="Dillman A.R."/>
            <person name="Macchietto M."/>
            <person name="Porter C.F."/>
            <person name="Rogers A."/>
            <person name="Williams B."/>
            <person name="Antoshechkin I."/>
            <person name="Lee M.M."/>
            <person name="Goodwin Z."/>
            <person name="Lu X."/>
            <person name="Lewis E.E."/>
            <person name="Goodrich-Blair H."/>
            <person name="Stock S.P."/>
            <person name="Adams B.J."/>
            <person name="Sternberg P.W."/>
            <person name="Mortazavi A."/>
        </authorList>
    </citation>
    <scope>NUCLEOTIDE SEQUENCE [LARGE SCALE GENOMIC DNA]</scope>
    <source>
        <strain evidence="1 2">ALL</strain>
    </source>
</reference>
<protein>
    <submittedName>
        <fullName evidence="1">Uncharacterized protein</fullName>
    </submittedName>
</protein>
<accession>A0A4V6I6Z1</accession>
<dbReference type="AlphaFoldDB" id="A0A4V6I6Z1"/>
<evidence type="ECO:0000313" key="1">
    <source>
        <dbReference type="EMBL" id="TMS33043.1"/>
    </source>
</evidence>
<comment type="caution">
    <text evidence="1">The sequence shown here is derived from an EMBL/GenBank/DDBJ whole genome shotgun (WGS) entry which is preliminary data.</text>
</comment>
<reference evidence="1 2" key="2">
    <citation type="journal article" date="2019" name="G3 (Bethesda)">
        <title>Hybrid Assembly of the Genome of the Entomopathogenic Nematode Steinernema carpocapsae Identifies the X-Chromosome.</title>
        <authorList>
            <person name="Serra L."/>
            <person name="Macchietto M."/>
            <person name="Macias-Munoz A."/>
            <person name="McGill C.J."/>
            <person name="Rodriguez I.M."/>
            <person name="Rodriguez B."/>
            <person name="Murad R."/>
            <person name="Mortazavi A."/>
        </authorList>
    </citation>
    <scope>NUCLEOTIDE SEQUENCE [LARGE SCALE GENOMIC DNA]</scope>
    <source>
        <strain evidence="1 2">ALL</strain>
    </source>
</reference>
<keyword evidence="2" id="KW-1185">Reference proteome</keyword>